<dbReference type="PRINTS" id="PR00081">
    <property type="entry name" value="GDHRDH"/>
</dbReference>
<dbReference type="InterPro" id="IPR002347">
    <property type="entry name" value="SDR_fam"/>
</dbReference>
<accession>R7RWU9</accession>
<dbReference type="PROSITE" id="PS00061">
    <property type="entry name" value="ADH_SHORT"/>
    <property type="match status" value="1"/>
</dbReference>
<dbReference type="eggNOG" id="KOG4169">
    <property type="taxonomic scope" value="Eukaryota"/>
</dbReference>
<reference evidence="6" key="1">
    <citation type="journal article" date="2012" name="Science">
        <title>The Paleozoic origin of enzymatic lignin decomposition reconstructed from 31 fungal genomes.</title>
        <authorList>
            <person name="Floudas D."/>
            <person name="Binder M."/>
            <person name="Riley R."/>
            <person name="Barry K."/>
            <person name="Blanchette R.A."/>
            <person name="Henrissat B."/>
            <person name="Martinez A.T."/>
            <person name="Otillar R."/>
            <person name="Spatafora J.W."/>
            <person name="Yadav J.S."/>
            <person name="Aerts A."/>
            <person name="Benoit I."/>
            <person name="Boyd A."/>
            <person name="Carlson A."/>
            <person name="Copeland A."/>
            <person name="Coutinho P.M."/>
            <person name="de Vries R.P."/>
            <person name="Ferreira P."/>
            <person name="Findley K."/>
            <person name="Foster B."/>
            <person name="Gaskell J."/>
            <person name="Glotzer D."/>
            <person name="Gorecki P."/>
            <person name="Heitman J."/>
            <person name="Hesse C."/>
            <person name="Hori C."/>
            <person name="Igarashi K."/>
            <person name="Jurgens J.A."/>
            <person name="Kallen N."/>
            <person name="Kersten P."/>
            <person name="Kohler A."/>
            <person name="Kuees U."/>
            <person name="Kumar T.K.A."/>
            <person name="Kuo A."/>
            <person name="LaButti K."/>
            <person name="Larrondo L.F."/>
            <person name="Lindquist E."/>
            <person name="Ling A."/>
            <person name="Lombard V."/>
            <person name="Lucas S."/>
            <person name="Lundell T."/>
            <person name="Martin R."/>
            <person name="McLaughlin D.J."/>
            <person name="Morgenstern I."/>
            <person name="Morin E."/>
            <person name="Murat C."/>
            <person name="Nagy L.G."/>
            <person name="Nolan M."/>
            <person name="Ohm R.A."/>
            <person name="Patyshakuliyeva A."/>
            <person name="Rokas A."/>
            <person name="Ruiz-Duenas F.J."/>
            <person name="Sabat G."/>
            <person name="Salamov A."/>
            <person name="Samejima M."/>
            <person name="Schmutz J."/>
            <person name="Slot J.C."/>
            <person name="St John F."/>
            <person name="Stenlid J."/>
            <person name="Sun H."/>
            <person name="Sun S."/>
            <person name="Syed K."/>
            <person name="Tsang A."/>
            <person name="Wiebenga A."/>
            <person name="Young D."/>
            <person name="Pisabarro A."/>
            <person name="Eastwood D.C."/>
            <person name="Martin F."/>
            <person name="Cullen D."/>
            <person name="Grigoriev I.V."/>
            <person name="Hibbett D.S."/>
        </authorList>
    </citation>
    <scope>NUCLEOTIDE SEQUENCE [LARGE SCALE GENOMIC DNA]</scope>
    <source>
        <strain evidence="6">FP-91666</strain>
    </source>
</reference>
<dbReference type="InterPro" id="IPR036291">
    <property type="entry name" value="NAD(P)-bd_dom_sf"/>
</dbReference>
<evidence type="ECO:0000256" key="3">
    <source>
        <dbReference type="ARBA" id="ARBA00023002"/>
    </source>
</evidence>
<evidence type="ECO:0000313" key="5">
    <source>
        <dbReference type="EMBL" id="EIM79315.1"/>
    </source>
</evidence>
<proteinExistence type="inferred from homology"/>
<keyword evidence="2" id="KW-0521">NADP</keyword>
<evidence type="ECO:0000256" key="2">
    <source>
        <dbReference type="ARBA" id="ARBA00022857"/>
    </source>
</evidence>
<protein>
    <submittedName>
        <fullName evidence="5">NAD-P-binding protein</fullName>
    </submittedName>
</protein>
<dbReference type="InterPro" id="IPR020904">
    <property type="entry name" value="Sc_DH/Rdtase_CS"/>
</dbReference>
<dbReference type="OrthoDB" id="5371740at2759"/>
<name>R7RWU9_STEHR</name>
<evidence type="ECO:0000256" key="1">
    <source>
        <dbReference type="ARBA" id="ARBA00006484"/>
    </source>
</evidence>
<dbReference type="PRINTS" id="PR00080">
    <property type="entry name" value="SDRFAMILY"/>
</dbReference>
<dbReference type="EMBL" id="JH687406">
    <property type="protein sequence ID" value="EIM79315.1"/>
    <property type="molecule type" value="Genomic_DNA"/>
</dbReference>
<dbReference type="KEGG" id="shs:STEHIDRAFT_126545"/>
<dbReference type="GeneID" id="18797784"/>
<dbReference type="Pfam" id="PF00106">
    <property type="entry name" value="adh_short"/>
    <property type="match status" value="1"/>
</dbReference>
<dbReference type="PANTHER" id="PTHR44229:SF4">
    <property type="entry name" value="15-HYDROXYPROSTAGLANDIN DEHYDROGENASE [NAD(+)]"/>
    <property type="match status" value="1"/>
</dbReference>
<dbReference type="GO" id="GO:0005737">
    <property type="term" value="C:cytoplasm"/>
    <property type="evidence" value="ECO:0007669"/>
    <property type="project" value="TreeGrafter"/>
</dbReference>
<keyword evidence="6" id="KW-1185">Reference proteome</keyword>
<evidence type="ECO:0000256" key="4">
    <source>
        <dbReference type="RuleBase" id="RU000363"/>
    </source>
</evidence>
<dbReference type="SUPFAM" id="SSF51735">
    <property type="entry name" value="NAD(P)-binding Rossmann-fold domains"/>
    <property type="match status" value="1"/>
</dbReference>
<sequence length="288" mass="31178">MTIKKGEVSFITGGASGIGKALSENLVSQGGRVVIVDLNPETSKALADELNKKAGSTVAVSAKADTTVWEEQVAAYEVAKKAFGRIDYVFANAGIAEYPWIPAFDPSTAASRPFTKPNLLTVNIDLVGQLNTAALAFQIFERQEKNELGLRGKLIMTASVFGYYPCPSMPMYAAAKAGIVNFMRSAAEFYKAKDITVNLVAPNLIDTNIAPDSLFVPFRERNLLTPVSLVVEQFNTLLGSSTVTGQALSINGEEVWVHPPESVKFKENDPSCKLIDEEISKLFGYTKI</sequence>
<dbReference type="GO" id="GO:0016616">
    <property type="term" value="F:oxidoreductase activity, acting on the CH-OH group of donors, NAD or NADP as acceptor"/>
    <property type="evidence" value="ECO:0007669"/>
    <property type="project" value="TreeGrafter"/>
</dbReference>
<comment type="similarity">
    <text evidence="1 4">Belongs to the short-chain dehydrogenases/reductases (SDR) family.</text>
</comment>
<dbReference type="Proteomes" id="UP000053927">
    <property type="component" value="Unassembled WGS sequence"/>
</dbReference>
<dbReference type="PANTHER" id="PTHR44229">
    <property type="entry name" value="15-HYDROXYPROSTAGLANDIN DEHYDROGENASE [NAD(+)]"/>
    <property type="match status" value="1"/>
</dbReference>
<dbReference type="Gene3D" id="3.40.50.720">
    <property type="entry name" value="NAD(P)-binding Rossmann-like Domain"/>
    <property type="match status" value="1"/>
</dbReference>
<keyword evidence="3" id="KW-0560">Oxidoreductase</keyword>
<dbReference type="OMA" id="CGFYCIP"/>
<dbReference type="RefSeq" id="XP_007311613.1">
    <property type="nucleotide sequence ID" value="XM_007311551.1"/>
</dbReference>
<dbReference type="AlphaFoldDB" id="R7RWU9"/>
<gene>
    <name evidence="5" type="ORF">STEHIDRAFT_126545</name>
</gene>
<evidence type="ECO:0000313" key="6">
    <source>
        <dbReference type="Proteomes" id="UP000053927"/>
    </source>
</evidence>
<organism evidence="5 6">
    <name type="scientific">Stereum hirsutum (strain FP-91666)</name>
    <name type="common">White-rot fungus</name>
    <dbReference type="NCBI Taxonomy" id="721885"/>
    <lineage>
        <taxon>Eukaryota</taxon>
        <taxon>Fungi</taxon>
        <taxon>Dikarya</taxon>
        <taxon>Basidiomycota</taxon>
        <taxon>Agaricomycotina</taxon>
        <taxon>Agaricomycetes</taxon>
        <taxon>Russulales</taxon>
        <taxon>Stereaceae</taxon>
        <taxon>Stereum</taxon>
    </lineage>
</organism>